<organism evidence="2 3">
    <name type="scientific">Granulimonas faecalis</name>
    <dbReference type="NCBI Taxonomy" id="2894155"/>
    <lineage>
        <taxon>Bacteria</taxon>
        <taxon>Bacillati</taxon>
        <taxon>Actinomycetota</taxon>
        <taxon>Coriobacteriia</taxon>
        <taxon>Coriobacteriales</taxon>
        <taxon>Kribbibacteriaceae</taxon>
        <taxon>Granulimonas</taxon>
    </lineage>
</organism>
<dbReference type="EMBL" id="BQKC01000001">
    <property type="protein sequence ID" value="GJM55172.1"/>
    <property type="molecule type" value="Genomic_DNA"/>
</dbReference>
<gene>
    <name evidence="2" type="ORF">ATOP_08270</name>
</gene>
<evidence type="ECO:0000256" key="1">
    <source>
        <dbReference type="SAM" id="MobiDB-lite"/>
    </source>
</evidence>
<protein>
    <submittedName>
        <fullName evidence="2">Uncharacterized protein</fullName>
    </submittedName>
</protein>
<name>A0AAV5B212_9ACTN</name>
<feature type="compositionally biased region" description="Basic residues" evidence="1">
    <location>
        <begin position="58"/>
        <end position="68"/>
    </location>
</feature>
<reference evidence="2" key="1">
    <citation type="journal article" date="2022" name="Int. J. Syst. Evol. Microbiol.">
        <title>Granulimonas faecalis gen. nov., sp. nov., and Leptogranulimonas caecicola gen. nov., sp. nov., novel lactate-producing Atopobiaceae bacteria isolated from mouse intestines, and an emended description of the family Atopobiaceae.</title>
        <authorList>
            <person name="Morinaga K."/>
            <person name="Kusada H."/>
            <person name="Sakamoto S."/>
            <person name="Murakami T."/>
            <person name="Toyoda A."/>
            <person name="Mori H."/>
            <person name="Meng X.Y."/>
            <person name="Takashino M."/>
            <person name="Murotomi K."/>
            <person name="Tamaki H."/>
        </authorList>
    </citation>
    <scope>NUCLEOTIDE SEQUENCE</scope>
    <source>
        <strain evidence="2">OPF53</strain>
    </source>
</reference>
<accession>A0AAV5B212</accession>
<evidence type="ECO:0000313" key="3">
    <source>
        <dbReference type="Proteomes" id="UP001055025"/>
    </source>
</evidence>
<sequence length="68" mass="7309">MRPTSACESAMGAPWARPSSVEVTSQNLTVALYVTLPVPGAAEKYAAGNKNRAPRWAPGRRRRARSPS</sequence>
<feature type="region of interest" description="Disordered" evidence="1">
    <location>
        <begin position="45"/>
        <end position="68"/>
    </location>
</feature>
<keyword evidence="3" id="KW-1185">Reference proteome</keyword>
<proteinExistence type="predicted"/>
<evidence type="ECO:0000313" key="2">
    <source>
        <dbReference type="EMBL" id="GJM55172.1"/>
    </source>
</evidence>
<comment type="caution">
    <text evidence="2">The sequence shown here is derived from an EMBL/GenBank/DDBJ whole genome shotgun (WGS) entry which is preliminary data.</text>
</comment>
<dbReference type="Proteomes" id="UP001055025">
    <property type="component" value="Unassembled WGS sequence"/>
</dbReference>
<dbReference type="AlphaFoldDB" id="A0AAV5B212"/>